<dbReference type="GO" id="GO:0000272">
    <property type="term" value="P:polysaccharide catabolic process"/>
    <property type="evidence" value="ECO:0007669"/>
    <property type="project" value="InterPro"/>
</dbReference>
<dbReference type="Gene3D" id="1.10.1330.10">
    <property type="entry name" value="Dockerin domain"/>
    <property type="match status" value="1"/>
</dbReference>
<accession>X1F2G8</accession>
<proteinExistence type="predicted"/>
<gene>
    <name evidence="1" type="ORF">S03H2_11105</name>
</gene>
<dbReference type="AlphaFoldDB" id="X1F2G8"/>
<dbReference type="InterPro" id="IPR011050">
    <property type="entry name" value="Pectin_lyase_fold/virulence"/>
</dbReference>
<evidence type="ECO:0008006" key="2">
    <source>
        <dbReference type="Google" id="ProtNLM"/>
    </source>
</evidence>
<dbReference type="InterPro" id="IPR036439">
    <property type="entry name" value="Dockerin_dom_sf"/>
</dbReference>
<comment type="caution">
    <text evidence="1">The sequence shown here is derived from an EMBL/GenBank/DDBJ whole genome shotgun (WGS) entry which is preliminary data.</text>
</comment>
<reference evidence="1" key="1">
    <citation type="journal article" date="2014" name="Front. Microbiol.">
        <title>High frequency of phylogenetically diverse reductive dehalogenase-homologous genes in deep subseafloor sedimentary metagenomes.</title>
        <authorList>
            <person name="Kawai M."/>
            <person name="Futagami T."/>
            <person name="Toyoda A."/>
            <person name="Takaki Y."/>
            <person name="Nishi S."/>
            <person name="Hori S."/>
            <person name="Arai W."/>
            <person name="Tsubouchi T."/>
            <person name="Morono Y."/>
            <person name="Uchiyama I."/>
            <person name="Ito T."/>
            <person name="Fujiyama A."/>
            <person name="Inagaki F."/>
            <person name="Takami H."/>
        </authorList>
    </citation>
    <scope>NUCLEOTIDE SEQUENCE</scope>
    <source>
        <strain evidence="1">Expedition CK06-06</strain>
    </source>
</reference>
<organism evidence="1">
    <name type="scientific">marine sediment metagenome</name>
    <dbReference type="NCBI Taxonomy" id="412755"/>
    <lineage>
        <taxon>unclassified sequences</taxon>
        <taxon>metagenomes</taxon>
        <taxon>ecological metagenomes</taxon>
    </lineage>
</organism>
<feature type="non-terminal residue" evidence="1">
    <location>
        <position position="1"/>
    </location>
</feature>
<sequence length="382" mass="41813">VMWGDVTINNSTIADNYAEWDGGGIWMHAGSLEINNSIVALNTADDGPDIYGTVDYLRYSLVSDTSDAVFAYDLYNEKDVDPEFVRDPSGSDWGDLRITAGSPARNWGHEDYAVDEDGVPLVKDLWLFIDEDDGSLGQGPGSADEFSEGPRIVQSFPDMGAYELDIIDDELLWYDRGDAGYQESDEIPYTEVDAFYSGYAPNGSVTGHVNGITGIVIDAWSLAENITETERVTVDDFIFRTSTSQGSWTTLSGDDLPEVAVDRENDKIILTWGNNEIENMWLEVSLKANANTGLVPIGTVNGTNVGHTFYFGSLLGDISTNIVEGEFVHNTTDLTTLSTNYGPDKGGLLSDGDLNLDGDIDNTDLTILSTYYSYTLFQLYVA</sequence>
<evidence type="ECO:0000313" key="1">
    <source>
        <dbReference type="EMBL" id="GAH39831.1"/>
    </source>
</evidence>
<dbReference type="EMBL" id="BARU01005677">
    <property type="protein sequence ID" value="GAH39831.1"/>
    <property type="molecule type" value="Genomic_DNA"/>
</dbReference>
<protein>
    <recommendedName>
        <fullName evidence="2">Dockerin domain-containing protein</fullName>
    </recommendedName>
</protein>
<dbReference type="SUPFAM" id="SSF51126">
    <property type="entry name" value="Pectin lyase-like"/>
    <property type="match status" value="1"/>
</dbReference>
<name>X1F2G8_9ZZZZ</name>